<organism evidence="1 2">
    <name type="scientific">Prosthecobacter fusiformis</name>
    <dbReference type="NCBI Taxonomy" id="48464"/>
    <lineage>
        <taxon>Bacteria</taxon>
        <taxon>Pseudomonadati</taxon>
        <taxon>Verrucomicrobiota</taxon>
        <taxon>Verrucomicrobiia</taxon>
        <taxon>Verrucomicrobiales</taxon>
        <taxon>Verrucomicrobiaceae</taxon>
        <taxon>Prosthecobacter</taxon>
    </lineage>
</organism>
<comment type="caution">
    <text evidence="1">The sequence shown here is derived from an EMBL/GenBank/DDBJ whole genome shotgun (WGS) entry which is preliminary data.</text>
</comment>
<dbReference type="EMBL" id="SOCA01000002">
    <property type="protein sequence ID" value="TDU72839.1"/>
    <property type="molecule type" value="Genomic_DNA"/>
</dbReference>
<evidence type="ECO:0000313" key="1">
    <source>
        <dbReference type="EMBL" id="TDU72839.1"/>
    </source>
</evidence>
<accession>A0A4R7S4Q7</accession>
<sequence length="71" mass="8187">MNQMRQTKLSRLFRHLKHVIHADEGTLVRRRDLLSSRQGDVQLELDLGDGRSLLSRQKWLEMGVPGESSTC</sequence>
<dbReference type="Proteomes" id="UP000295662">
    <property type="component" value="Unassembled WGS sequence"/>
</dbReference>
<dbReference type="AlphaFoldDB" id="A0A4R7S4Q7"/>
<protein>
    <submittedName>
        <fullName evidence="1">Uncharacterized protein</fullName>
    </submittedName>
</protein>
<gene>
    <name evidence="1" type="ORF">EI77_01305</name>
</gene>
<reference evidence="1 2" key="1">
    <citation type="submission" date="2019-03" db="EMBL/GenBank/DDBJ databases">
        <title>Genomic Encyclopedia of Archaeal and Bacterial Type Strains, Phase II (KMG-II): from individual species to whole genera.</title>
        <authorList>
            <person name="Goeker M."/>
        </authorList>
    </citation>
    <scope>NUCLEOTIDE SEQUENCE [LARGE SCALE GENOMIC DNA]</scope>
    <source>
        <strain evidence="1 2">ATCC 25309</strain>
    </source>
</reference>
<proteinExistence type="predicted"/>
<keyword evidence="2" id="KW-1185">Reference proteome</keyword>
<evidence type="ECO:0000313" key="2">
    <source>
        <dbReference type="Proteomes" id="UP000295662"/>
    </source>
</evidence>
<name>A0A4R7S4Q7_9BACT</name>